<dbReference type="RefSeq" id="XP_028475664.1">
    <property type="nucleotide sequence ID" value="XM_028623690.1"/>
</dbReference>
<dbReference type="CDD" id="cd08217">
    <property type="entry name" value="STKc_Nek2"/>
    <property type="match status" value="1"/>
</dbReference>
<dbReference type="GO" id="GO:0044732">
    <property type="term" value="C:mitotic spindle pole body"/>
    <property type="evidence" value="ECO:0007669"/>
    <property type="project" value="TreeGrafter"/>
</dbReference>
<dbReference type="InterPro" id="IPR008271">
    <property type="entry name" value="Ser/Thr_kinase_AS"/>
</dbReference>
<evidence type="ECO:0000313" key="11">
    <source>
        <dbReference type="EMBL" id="RSH80945.1"/>
    </source>
</evidence>
<feature type="coiled-coil region" evidence="8">
    <location>
        <begin position="312"/>
        <end position="363"/>
    </location>
</feature>
<evidence type="ECO:0000256" key="5">
    <source>
        <dbReference type="ARBA" id="ARBA00022777"/>
    </source>
</evidence>
<dbReference type="InterPro" id="IPR011009">
    <property type="entry name" value="Kinase-like_dom_sf"/>
</dbReference>
<proteinExistence type="inferred from homology"/>
<accession>A0A427XQ37</accession>
<dbReference type="OrthoDB" id="10250725at2759"/>
<keyword evidence="3" id="KW-0808">Transferase</keyword>
<sequence>MAAPRRAGTTTPSNSVASATGYAEASEMDKYRLVSNIGQGSFGVISKVQRINDNKDFALKQLDYGKMTERDRKQILAEVAILESLKHRNIVQLVQKIKDPKNERIFIVMEFCTSGDLGSLIRKAKRSNTPLPDDQIWSIFLQITLALHHCHWPNERPRVANGRADGVAARTQVLHRDLKPENVFLSGDVVKLGDFGLSKDMAGLAFTSTYVGTPLYMPPEILAENRYDTKSDIWSLGCLVFEMCALSSPFASAKTQEELITMVKSGKLPPLPSHISPSLKAVIRAMLNLNGPVGNGRDESPSQRVPRSDAFQADLQQREARLQERTSALQKEYVEMSQREASVRELEAALNAREAELKDRENVLCENNRRISQARDAIRREWENIREVKDAQAKDLMELPVASPEEIVPEAAPNRPPLEERNNLQRRLASKSMTNLAARARSDDEFVAPLQSTPAKQARAQGTPYRHVTGRTSIGSPGELDRVFAEDITMATASFAISPAHSLLSTPFLPRPRKFSDTVDDSPCLPPTQIPAPTYVYRPEATPAKWSADDPDLPSPFIRRTVPAAPNLTGASATSTDRAPLGSINPQPAGGPTPATSTANGAISGLPNGAASGSVRKIPRSRSGTNLHANMLKSNFNAATSAVSRTPAAPGLGTGSAVRTRPVVGRDPARC</sequence>
<dbReference type="PROSITE" id="PS00107">
    <property type="entry name" value="PROTEIN_KINASE_ATP"/>
    <property type="match status" value="1"/>
</dbReference>
<dbReference type="PROSITE" id="PS00108">
    <property type="entry name" value="PROTEIN_KINASE_ST"/>
    <property type="match status" value="1"/>
</dbReference>
<dbReference type="PANTHER" id="PTHR43671:SF13">
    <property type="entry name" value="SERINE_THREONINE-PROTEIN KINASE NEK2"/>
    <property type="match status" value="1"/>
</dbReference>
<feature type="region of interest" description="Disordered" evidence="9">
    <location>
        <begin position="563"/>
        <end position="617"/>
    </location>
</feature>
<dbReference type="AlphaFoldDB" id="A0A427XQ37"/>
<dbReference type="GO" id="GO:0005634">
    <property type="term" value="C:nucleus"/>
    <property type="evidence" value="ECO:0007669"/>
    <property type="project" value="TreeGrafter"/>
</dbReference>
<evidence type="ECO:0000256" key="8">
    <source>
        <dbReference type="SAM" id="Coils"/>
    </source>
</evidence>
<evidence type="ECO:0000259" key="10">
    <source>
        <dbReference type="PROSITE" id="PS50011"/>
    </source>
</evidence>
<dbReference type="Pfam" id="PF00069">
    <property type="entry name" value="Pkinase"/>
    <property type="match status" value="1"/>
</dbReference>
<dbReference type="EC" id="2.7.11.1" evidence="2"/>
<evidence type="ECO:0000313" key="12">
    <source>
        <dbReference type="Proteomes" id="UP000279236"/>
    </source>
</evidence>
<feature type="binding site" evidence="7">
    <location>
        <position position="60"/>
    </location>
    <ligand>
        <name>ATP</name>
        <dbReference type="ChEBI" id="CHEBI:30616"/>
    </ligand>
</feature>
<dbReference type="SUPFAM" id="SSF56112">
    <property type="entry name" value="Protein kinase-like (PK-like)"/>
    <property type="match status" value="1"/>
</dbReference>
<dbReference type="InterPro" id="IPR000719">
    <property type="entry name" value="Prot_kinase_dom"/>
</dbReference>
<evidence type="ECO:0000256" key="9">
    <source>
        <dbReference type="SAM" id="MobiDB-lite"/>
    </source>
</evidence>
<dbReference type="STRING" id="105984.A0A427XQ37"/>
<dbReference type="EMBL" id="RSCE01000007">
    <property type="protein sequence ID" value="RSH80945.1"/>
    <property type="molecule type" value="Genomic_DNA"/>
</dbReference>
<comment type="caution">
    <text evidence="11">The sequence shown here is derived from an EMBL/GenBank/DDBJ whole genome shotgun (WGS) entry which is preliminary data.</text>
</comment>
<dbReference type="GeneID" id="39592917"/>
<reference evidence="11 12" key="1">
    <citation type="submission" date="2018-11" db="EMBL/GenBank/DDBJ databases">
        <title>Genome sequence of Apiotrichum porosum DSM 27194.</title>
        <authorList>
            <person name="Aliyu H."/>
            <person name="Gorte O."/>
            <person name="Ochsenreither K."/>
        </authorList>
    </citation>
    <scope>NUCLEOTIDE SEQUENCE [LARGE SCALE GENOMIC DNA]</scope>
    <source>
        <strain evidence="11 12">DSM 27194</strain>
    </source>
</reference>
<keyword evidence="4 7" id="KW-0547">Nucleotide-binding</keyword>
<comment type="similarity">
    <text evidence="1">Belongs to the protein kinase superfamily. NEK Ser/Thr protein kinase family. NIMA subfamily.</text>
</comment>
<keyword evidence="8" id="KW-0175">Coiled coil</keyword>
<dbReference type="SMART" id="SM00220">
    <property type="entry name" value="S_TKc"/>
    <property type="match status" value="1"/>
</dbReference>
<feature type="domain" description="Protein kinase" evidence="10">
    <location>
        <begin position="31"/>
        <end position="322"/>
    </location>
</feature>
<dbReference type="InterPro" id="IPR017441">
    <property type="entry name" value="Protein_kinase_ATP_BS"/>
</dbReference>
<dbReference type="Gene3D" id="3.30.200.20">
    <property type="entry name" value="Phosphorylase Kinase, domain 1"/>
    <property type="match status" value="1"/>
</dbReference>
<evidence type="ECO:0000256" key="6">
    <source>
        <dbReference type="ARBA" id="ARBA00022840"/>
    </source>
</evidence>
<keyword evidence="12" id="KW-1185">Reference proteome</keyword>
<feature type="region of interest" description="Disordered" evidence="9">
    <location>
        <begin position="647"/>
        <end position="671"/>
    </location>
</feature>
<dbReference type="GO" id="GO:0005524">
    <property type="term" value="F:ATP binding"/>
    <property type="evidence" value="ECO:0007669"/>
    <property type="project" value="UniProtKB-UniRule"/>
</dbReference>
<evidence type="ECO:0000256" key="3">
    <source>
        <dbReference type="ARBA" id="ARBA00022679"/>
    </source>
</evidence>
<protein>
    <recommendedName>
        <fullName evidence="2">non-specific serine/threonine protein kinase</fullName>
        <ecNumber evidence="2">2.7.11.1</ecNumber>
    </recommendedName>
</protein>
<dbReference type="GO" id="GO:0005737">
    <property type="term" value="C:cytoplasm"/>
    <property type="evidence" value="ECO:0007669"/>
    <property type="project" value="TreeGrafter"/>
</dbReference>
<dbReference type="PANTHER" id="PTHR43671">
    <property type="entry name" value="SERINE/THREONINE-PROTEIN KINASE NEK"/>
    <property type="match status" value="1"/>
</dbReference>
<dbReference type="InterPro" id="IPR050660">
    <property type="entry name" value="NEK_Ser/Thr_kinase"/>
</dbReference>
<dbReference type="Proteomes" id="UP000279236">
    <property type="component" value="Unassembled WGS sequence"/>
</dbReference>
<dbReference type="GO" id="GO:0004674">
    <property type="term" value="F:protein serine/threonine kinase activity"/>
    <property type="evidence" value="ECO:0007669"/>
    <property type="project" value="UniProtKB-KW"/>
</dbReference>
<dbReference type="Gene3D" id="1.10.510.10">
    <property type="entry name" value="Transferase(Phosphotransferase) domain 1"/>
    <property type="match status" value="1"/>
</dbReference>
<dbReference type="PROSITE" id="PS50011">
    <property type="entry name" value="PROTEIN_KINASE_DOM"/>
    <property type="match status" value="1"/>
</dbReference>
<keyword evidence="11" id="KW-0723">Serine/threonine-protein kinase</keyword>
<evidence type="ECO:0000256" key="1">
    <source>
        <dbReference type="ARBA" id="ARBA00010886"/>
    </source>
</evidence>
<evidence type="ECO:0000256" key="7">
    <source>
        <dbReference type="PROSITE-ProRule" id="PRU10141"/>
    </source>
</evidence>
<name>A0A427XQ37_9TREE</name>
<feature type="region of interest" description="Disordered" evidence="9">
    <location>
        <begin position="453"/>
        <end position="474"/>
    </location>
</feature>
<organism evidence="11 12">
    <name type="scientific">Apiotrichum porosum</name>
    <dbReference type="NCBI Taxonomy" id="105984"/>
    <lineage>
        <taxon>Eukaryota</taxon>
        <taxon>Fungi</taxon>
        <taxon>Dikarya</taxon>
        <taxon>Basidiomycota</taxon>
        <taxon>Agaricomycotina</taxon>
        <taxon>Tremellomycetes</taxon>
        <taxon>Trichosporonales</taxon>
        <taxon>Trichosporonaceae</taxon>
        <taxon>Apiotrichum</taxon>
    </lineage>
</organism>
<evidence type="ECO:0000256" key="4">
    <source>
        <dbReference type="ARBA" id="ARBA00022741"/>
    </source>
</evidence>
<evidence type="ECO:0000256" key="2">
    <source>
        <dbReference type="ARBA" id="ARBA00012513"/>
    </source>
</evidence>
<keyword evidence="6 7" id="KW-0067">ATP-binding</keyword>
<keyword evidence="5 11" id="KW-0418">Kinase</keyword>
<dbReference type="GO" id="GO:0007059">
    <property type="term" value="P:chromosome segregation"/>
    <property type="evidence" value="ECO:0007669"/>
    <property type="project" value="TreeGrafter"/>
</dbReference>
<gene>
    <name evidence="11" type="primary">KIN3</name>
    <name evidence="11" type="ORF">EHS24_008374</name>
</gene>